<feature type="transmembrane region" description="Helical" evidence="1">
    <location>
        <begin position="12"/>
        <end position="31"/>
    </location>
</feature>
<evidence type="ECO:0000256" key="1">
    <source>
        <dbReference type="SAM" id="Phobius"/>
    </source>
</evidence>
<dbReference type="Gene3D" id="1.20.120.1630">
    <property type="match status" value="1"/>
</dbReference>
<evidence type="ECO:0000313" key="2">
    <source>
        <dbReference type="EMBL" id="CAD8958877.1"/>
    </source>
</evidence>
<name>A0A6T8I2H2_HEMAN</name>
<keyword evidence="1" id="KW-1133">Transmembrane helix</keyword>
<keyword evidence="1" id="KW-0812">Transmembrane</keyword>
<feature type="transmembrane region" description="Helical" evidence="1">
    <location>
        <begin position="220"/>
        <end position="240"/>
    </location>
</feature>
<sequence length="296" mass="32629">MCEFSVAEALGWSAAATVAMQLTFFIIAAYFEFDKVTDFAGGTNFVLLAVLGLILPHTYTSRQILITVCIAAWGTRLSGYLLIRVLKTGKDDRFDKLNRGFSWEFAGFWFGQAIWVWVVSLPVTLTNAECAQDTSLGAWDYVGAGCFAVGLVLEAVADQQKFEFKNDEDNRGKFCNVGTWSWSRHPNYFGEMLSWVGVYLIAVGAGLGSFWLLLSALSPLFVIVLLLFVSGMPILEANAARAHGEKEEYQQYVSETSILLPVPPALYKALPDILKTTALCEWPMYGASGGGYSRVE</sequence>
<dbReference type="InterPro" id="IPR010721">
    <property type="entry name" value="UstE-like"/>
</dbReference>
<reference evidence="2" key="1">
    <citation type="submission" date="2021-01" db="EMBL/GenBank/DDBJ databases">
        <authorList>
            <person name="Corre E."/>
            <person name="Pelletier E."/>
            <person name="Niang G."/>
            <person name="Scheremetjew M."/>
            <person name="Finn R."/>
            <person name="Kale V."/>
            <person name="Holt S."/>
            <person name="Cochrane G."/>
            <person name="Meng A."/>
            <person name="Brown T."/>
            <person name="Cohen L."/>
        </authorList>
    </citation>
    <scope>NUCLEOTIDE SEQUENCE</scope>
    <source>
        <strain evidence="2">CCMP644</strain>
    </source>
</reference>
<feature type="transmembrane region" description="Helical" evidence="1">
    <location>
        <begin position="38"/>
        <end position="58"/>
    </location>
</feature>
<gene>
    <name evidence="2" type="ORF">HAND00432_LOCUS13416</name>
</gene>
<dbReference type="AlphaFoldDB" id="A0A6T8I2H2"/>
<dbReference type="PROSITE" id="PS50244">
    <property type="entry name" value="S5A_REDUCTASE"/>
    <property type="match status" value="1"/>
</dbReference>
<dbReference type="PANTHER" id="PTHR32251">
    <property type="entry name" value="3-OXO-5-ALPHA-STEROID 4-DEHYDROGENASE"/>
    <property type="match status" value="1"/>
</dbReference>
<keyword evidence="1" id="KW-0472">Membrane</keyword>
<proteinExistence type="predicted"/>
<dbReference type="Pfam" id="PF06966">
    <property type="entry name" value="DUF1295"/>
    <property type="match status" value="1"/>
</dbReference>
<feature type="transmembrane region" description="Helical" evidence="1">
    <location>
        <begin position="138"/>
        <end position="157"/>
    </location>
</feature>
<dbReference type="PANTHER" id="PTHR32251:SF15">
    <property type="entry name" value="3-OXO-5-ALPHA-STEROID 4-DEHYDROGENASE (DUF1295)"/>
    <property type="match status" value="1"/>
</dbReference>
<feature type="transmembrane region" description="Helical" evidence="1">
    <location>
        <begin position="192"/>
        <end position="214"/>
    </location>
</feature>
<protein>
    <submittedName>
        <fullName evidence="2">Uncharacterized protein</fullName>
    </submittedName>
</protein>
<accession>A0A6T8I2H2</accession>
<dbReference type="EMBL" id="HBFX01022009">
    <property type="protein sequence ID" value="CAD8958877.1"/>
    <property type="molecule type" value="Transcribed_RNA"/>
</dbReference>
<feature type="transmembrane region" description="Helical" evidence="1">
    <location>
        <begin position="64"/>
        <end position="83"/>
    </location>
</feature>
<feature type="transmembrane region" description="Helical" evidence="1">
    <location>
        <begin position="103"/>
        <end position="126"/>
    </location>
</feature>
<organism evidence="2">
    <name type="scientific">Hemiselmis andersenii</name>
    <name type="common">Cryptophyte alga</name>
    <dbReference type="NCBI Taxonomy" id="464988"/>
    <lineage>
        <taxon>Eukaryota</taxon>
        <taxon>Cryptophyceae</taxon>
        <taxon>Cryptomonadales</taxon>
        <taxon>Hemiselmidaceae</taxon>
        <taxon>Hemiselmis</taxon>
    </lineage>
</organism>
<dbReference type="GO" id="GO:0016020">
    <property type="term" value="C:membrane"/>
    <property type="evidence" value="ECO:0007669"/>
    <property type="project" value="TreeGrafter"/>
</dbReference>